<organism evidence="2 3">
    <name type="scientific">Glossina brevipalpis</name>
    <dbReference type="NCBI Taxonomy" id="37001"/>
    <lineage>
        <taxon>Eukaryota</taxon>
        <taxon>Metazoa</taxon>
        <taxon>Ecdysozoa</taxon>
        <taxon>Arthropoda</taxon>
        <taxon>Hexapoda</taxon>
        <taxon>Insecta</taxon>
        <taxon>Pterygota</taxon>
        <taxon>Neoptera</taxon>
        <taxon>Endopterygota</taxon>
        <taxon>Diptera</taxon>
        <taxon>Brachycera</taxon>
        <taxon>Muscomorpha</taxon>
        <taxon>Hippoboscoidea</taxon>
        <taxon>Glossinidae</taxon>
        <taxon>Glossina</taxon>
    </lineage>
</organism>
<keyword evidence="1" id="KW-0732">Signal</keyword>
<dbReference type="AlphaFoldDB" id="A0A1A9WK66"/>
<feature type="chain" id="PRO_5008400404" description="UPAR/Ly6 domain-containing protein" evidence="1">
    <location>
        <begin position="24"/>
        <end position="145"/>
    </location>
</feature>
<name>A0A1A9WK66_9MUSC</name>
<dbReference type="VEuPathDB" id="VectorBase:GBRI022699"/>
<sequence>MLSYYVFFFWFLDFSLVEPSIECYSCSFPRDWECNALQALTTKEGFLRSCNDSCSVLIGQDGIMGPYAVGITLTRDCHPIQECSTNGSICCQCLTSRCNVNNLCENIDLNNTAIAIRVQKANVPVNFWLWISSCMTLIVLLFRDF</sequence>
<protein>
    <recommendedName>
        <fullName evidence="4">UPAR/Ly6 domain-containing protein</fullName>
    </recommendedName>
</protein>
<evidence type="ECO:0000256" key="1">
    <source>
        <dbReference type="SAM" id="SignalP"/>
    </source>
</evidence>
<dbReference type="EnsemblMetazoa" id="GBRI022699-RA">
    <property type="protein sequence ID" value="GBRI022699-PA"/>
    <property type="gene ID" value="GBRI022699"/>
</dbReference>
<evidence type="ECO:0000313" key="3">
    <source>
        <dbReference type="Proteomes" id="UP000091820"/>
    </source>
</evidence>
<proteinExistence type="predicted"/>
<dbReference type="Proteomes" id="UP000091820">
    <property type="component" value="Unassembled WGS sequence"/>
</dbReference>
<accession>A0A1A9WK66</accession>
<reference evidence="2" key="2">
    <citation type="submission" date="2020-05" db="UniProtKB">
        <authorList>
            <consortium name="EnsemblMetazoa"/>
        </authorList>
    </citation>
    <scope>IDENTIFICATION</scope>
    <source>
        <strain evidence="2">IAEA</strain>
    </source>
</reference>
<feature type="signal peptide" evidence="1">
    <location>
        <begin position="1"/>
        <end position="23"/>
    </location>
</feature>
<keyword evidence="3" id="KW-1185">Reference proteome</keyword>
<evidence type="ECO:0008006" key="4">
    <source>
        <dbReference type="Google" id="ProtNLM"/>
    </source>
</evidence>
<evidence type="ECO:0000313" key="2">
    <source>
        <dbReference type="EnsemblMetazoa" id="GBRI022699-PA"/>
    </source>
</evidence>
<reference evidence="3" key="1">
    <citation type="submission" date="2014-03" db="EMBL/GenBank/DDBJ databases">
        <authorList>
            <person name="Aksoy S."/>
            <person name="Warren W."/>
            <person name="Wilson R.K."/>
        </authorList>
    </citation>
    <scope>NUCLEOTIDE SEQUENCE [LARGE SCALE GENOMIC DNA]</scope>
    <source>
        <strain evidence="3">IAEA</strain>
    </source>
</reference>